<keyword evidence="4" id="KW-1185">Reference proteome</keyword>
<dbReference type="EMBL" id="JABUMX010000001">
    <property type="protein sequence ID" value="NTS30502.1"/>
    <property type="molecule type" value="Genomic_DNA"/>
</dbReference>
<evidence type="ECO:0000256" key="1">
    <source>
        <dbReference type="SAM" id="MobiDB-lite"/>
    </source>
</evidence>
<dbReference type="GO" id="GO:0003677">
    <property type="term" value="F:DNA binding"/>
    <property type="evidence" value="ECO:0007669"/>
    <property type="project" value="InterPro"/>
</dbReference>
<name>A0A849VL38_9HYPH</name>
<dbReference type="Gene3D" id="3.40.50.10070">
    <property type="entry name" value="TolB, N-terminal domain"/>
    <property type="match status" value="1"/>
</dbReference>
<comment type="caution">
    <text evidence="3">The sequence shown here is derived from an EMBL/GenBank/DDBJ whole genome shotgun (WGS) entry which is preliminary data.</text>
</comment>
<dbReference type="SMART" id="SM00028">
    <property type="entry name" value="TPR"/>
    <property type="match status" value="4"/>
</dbReference>
<accession>A0A849VL38</accession>
<dbReference type="InterPro" id="IPR051677">
    <property type="entry name" value="AfsR-DnrI-RedD_regulator"/>
</dbReference>
<dbReference type="PANTHER" id="PTHR35807">
    <property type="entry name" value="TRANSCRIPTIONAL REGULATOR REDD-RELATED"/>
    <property type="match status" value="1"/>
</dbReference>
<dbReference type="Gene3D" id="1.10.10.10">
    <property type="entry name" value="Winged helix-like DNA-binding domain superfamily/Winged helix DNA-binding domain"/>
    <property type="match status" value="1"/>
</dbReference>
<dbReference type="Gene3D" id="1.25.40.10">
    <property type="entry name" value="Tetratricopeptide repeat domain"/>
    <property type="match status" value="2"/>
</dbReference>
<feature type="region of interest" description="Disordered" evidence="1">
    <location>
        <begin position="247"/>
        <end position="271"/>
    </location>
</feature>
<dbReference type="RefSeq" id="WP_113281861.1">
    <property type="nucleotide sequence ID" value="NZ_JABUMX010000001.1"/>
</dbReference>
<dbReference type="SUPFAM" id="SSF48452">
    <property type="entry name" value="TPR-like"/>
    <property type="match status" value="2"/>
</dbReference>
<feature type="domain" description="Bacterial transcriptional activator" evidence="2">
    <location>
        <begin position="100"/>
        <end position="240"/>
    </location>
</feature>
<reference evidence="3 4" key="1">
    <citation type="submission" date="2020-05" db="EMBL/GenBank/DDBJ databases">
        <authorList>
            <person name="Kim M.K."/>
        </authorList>
    </citation>
    <scope>NUCLEOTIDE SEQUENCE [LARGE SCALE GENOMIC DNA]</scope>
    <source>
        <strain evidence="3 4">BT25</strain>
    </source>
</reference>
<dbReference type="SMART" id="SM01043">
    <property type="entry name" value="BTAD"/>
    <property type="match status" value="1"/>
</dbReference>
<dbReference type="Pfam" id="PF03704">
    <property type="entry name" value="BTAD"/>
    <property type="match status" value="1"/>
</dbReference>
<evidence type="ECO:0000313" key="4">
    <source>
        <dbReference type="Proteomes" id="UP000550508"/>
    </source>
</evidence>
<dbReference type="AlphaFoldDB" id="A0A849VL38"/>
<proteinExistence type="predicted"/>
<evidence type="ECO:0000259" key="2">
    <source>
        <dbReference type="SMART" id="SM01043"/>
    </source>
</evidence>
<evidence type="ECO:0000313" key="3">
    <source>
        <dbReference type="EMBL" id="NTS30502.1"/>
    </source>
</evidence>
<dbReference type="InterPro" id="IPR019734">
    <property type="entry name" value="TPR_rpt"/>
</dbReference>
<dbReference type="InterPro" id="IPR011990">
    <property type="entry name" value="TPR-like_helical_dom_sf"/>
</dbReference>
<dbReference type="InterPro" id="IPR016032">
    <property type="entry name" value="Sig_transdc_resp-reg_C-effctor"/>
</dbReference>
<dbReference type="InterPro" id="IPR005158">
    <property type="entry name" value="BTAD"/>
</dbReference>
<dbReference type="SUPFAM" id="SSF46894">
    <property type="entry name" value="C-terminal effector domain of the bipartite response regulators"/>
    <property type="match status" value="1"/>
</dbReference>
<organism evidence="3 4">
    <name type="scientific">Phyllobacterium pellucidum</name>
    <dbReference type="NCBI Taxonomy" id="2740464"/>
    <lineage>
        <taxon>Bacteria</taxon>
        <taxon>Pseudomonadati</taxon>
        <taxon>Pseudomonadota</taxon>
        <taxon>Alphaproteobacteria</taxon>
        <taxon>Hyphomicrobiales</taxon>
        <taxon>Phyllobacteriaceae</taxon>
        <taxon>Phyllobacterium</taxon>
    </lineage>
</organism>
<dbReference type="InterPro" id="IPR036388">
    <property type="entry name" value="WH-like_DNA-bd_sf"/>
</dbReference>
<gene>
    <name evidence="3" type="ORF">HQ945_04470</name>
</gene>
<protein>
    <submittedName>
        <fullName evidence="3">Adenylate cyclase</fullName>
    </submittedName>
</protein>
<dbReference type="GO" id="GO:0006355">
    <property type="term" value="P:regulation of DNA-templated transcription"/>
    <property type="evidence" value="ECO:0007669"/>
    <property type="project" value="InterPro"/>
</dbReference>
<dbReference type="Proteomes" id="UP000550508">
    <property type="component" value="Unassembled WGS sequence"/>
</dbReference>
<sequence>MRIRLLGGLEVTSPDDRQVRFTTRKTSLLFAALVLAGRRGHRRDQLSELFWPGRADGQARNSLRQALVDIRRSFPPGEHATTYIDGDQDSVALIVDPDQTDISIFDLKLQSDRPSDLAIAADLYRGEMLAGEALADGMDEWFGPHQNKYEQKAQQLVERLSLALSQPGSPEETACEGLAERLLASDPTAEAAHRALMRIHTLRGHENAALRQFELCKALLKRHLGAEPEAQTTALAASLQAGKAGDLPLTAPKANAATGPKPPAPSVSTPLHDRPSVAVLPFQNLSGDPEQEYFADGIVEDITIALAQFRHLYVIARNSSFTYKGKAVDIKQVGRELGVRYVVEGSVRRTGDRLRIAGQLIDASTGAHLWADRFDGTLADVFDLQDQVAASIVGAITPKVEEAEIERAKRKPTESLDAYDYYLRGLAAFDRTITNRSSLEEALRLFMQAIERDPEFAVAYARAARCYATRKSNGWMIDRAQETGEATRLARRAVELGWDDAIALSYGGYVLGYVSGDLDASAACIERALVLNPHLAAAVGVSSWIKICSGEPEAAIEHASLAMRLSPFDPRLFAWQFNVGLAHFCAGRYDEAAAWAGKSMRHQPNYPSAMRVAAAGLAKAGRIAEAREMVARLCAFDPTLRISNLAEILPPFRRPDDRDRYIEALRIGGLPD</sequence>